<proteinExistence type="predicted"/>
<organism evidence="2 3">
    <name type="scientific">Pisolithus tinctorius Marx 270</name>
    <dbReference type="NCBI Taxonomy" id="870435"/>
    <lineage>
        <taxon>Eukaryota</taxon>
        <taxon>Fungi</taxon>
        <taxon>Dikarya</taxon>
        <taxon>Basidiomycota</taxon>
        <taxon>Agaricomycotina</taxon>
        <taxon>Agaricomycetes</taxon>
        <taxon>Agaricomycetidae</taxon>
        <taxon>Boletales</taxon>
        <taxon>Sclerodermatineae</taxon>
        <taxon>Pisolithaceae</taxon>
        <taxon>Pisolithus</taxon>
    </lineage>
</organism>
<evidence type="ECO:0000313" key="3">
    <source>
        <dbReference type="Proteomes" id="UP000054217"/>
    </source>
</evidence>
<reference evidence="2 3" key="1">
    <citation type="submission" date="2014-04" db="EMBL/GenBank/DDBJ databases">
        <authorList>
            <consortium name="DOE Joint Genome Institute"/>
            <person name="Kuo A."/>
            <person name="Kohler A."/>
            <person name="Costa M.D."/>
            <person name="Nagy L.G."/>
            <person name="Floudas D."/>
            <person name="Copeland A."/>
            <person name="Barry K.W."/>
            <person name="Cichocki N."/>
            <person name="Veneault-Fourrey C."/>
            <person name="LaButti K."/>
            <person name="Lindquist E.A."/>
            <person name="Lipzen A."/>
            <person name="Lundell T."/>
            <person name="Morin E."/>
            <person name="Murat C."/>
            <person name="Sun H."/>
            <person name="Tunlid A."/>
            <person name="Henrissat B."/>
            <person name="Grigoriev I.V."/>
            <person name="Hibbett D.S."/>
            <person name="Martin F."/>
            <person name="Nordberg H.P."/>
            <person name="Cantor M.N."/>
            <person name="Hua S.X."/>
        </authorList>
    </citation>
    <scope>NUCLEOTIDE SEQUENCE [LARGE SCALE GENOMIC DNA]</scope>
    <source>
        <strain evidence="2 3">Marx 270</strain>
    </source>
</reference>
<feature type="region of interest" description="Disordered" evidence="1">
    <location>
        <begin position="51"/>
        <end position="142"/>
    </location>
</feature>
<protein>
    <submittedName>
        <fullName evidence="2">Uncharacterized protein</fullName>
    </submittedName>
</protein>
<feature type="compositionally biased region" description="Polar residues" evidence="1">
    <location>
        <begin position="126"/>
        <end position="142"/>
    </location>
</feature>
<reference evidence="3" key="2">
    <citation type="submission" date="2015-01" db="EMBL/GenBank/DDBJ databases">
        <title>Evolutionary Origins and Diversification of the Mycorrhizal Mutualists.</title>
        <authorList>
            <consortium name="DOE Joint Genome Institute"/>
            <consortium name="Mycorrhizal Genomics Consortium"/>
            <person name="Kohler A."/>
            <person name="Kuo A."/>
            <person name="Nagy L.G."/>
            <person name="Floudas D."/>
            <person name="Copeland A."/>
            <person name="Barry K.W."/>
            <person name="Cichocki N."/>
            <person name="Veneault-Fourrey C."/>
            <person name="LaButti K."/>
            <person name="Lindquist E.A."/>
            <person name="Lipzen A."/>
            <person name="Lundell T."/>
            <person name="Morin E."/>
            <person name="Murat C."/>
            <person name="Riley R."/>
            <person name="Ohm R."/>
            <person name="Sun H."/>
            <person name="Tunlid A."/>
            <person name="Henrissat B."/>
            <person name="Grigoriev I.V."/>
            <person name="Hibbett D.S."/>
            <person name="Martin F."/>
        </authorList>
    </citation>
    <scope>NUCLEOTIDE SEQUENCE [LARGE SCALE GENOMIC DNA]</scope>
    <source>
        <strain evidence="3">Marx 270</strain>
    </source>
</reference>
<evidence type="ECO:0000313" key="2">
    <source>
        <dbReference type="EMBL" id="KIN97390.1"/>
    </source>
</evidence>
<keyword evidence="3" id="KW-1185">Reference proteome</keyword>
<dbReference type="AlphaFoldDB" id="A0A0C3NP94"/>
<dbReference type="Proteomes" id="UP000054217">
    <property type="component" value="Unassembled WGS sequence"/>
</dbReference>
<feature type="compositionally biased region" description="Basic and acidic residues" evidence="1">
    <location>
        <begin position="107"/>
        <end position="125"/>
    </location>
</feature>
<sequence>MAGATDTKLWDAVEDSQATREKEGKRQLDHLILRYMLNRLETLQTQKREYLNNEQAELGEQGHPGNGSDLKGWAVPQKREHLRNYCTNHNDLDISRESSSSSASPQKSERHVRETTEIQPQDDRGNSGQANKQVTTSGQRLG</sequence>
<gene>
    <name evidence="2" type="ORF">M404DRAFT_32374</name>
</gene>
<dbReference type="InParanoid" id="A0A0C3NP94"/>
<name>A0A0C3NP94_PISTI</name>
<feature type="compositionally biased region" description="Basic and acidic residues" evidence="1">
    <location>
        <begin position="17"/>
        <end position="26"/>
    </location>
</feature>
<accession>A0A0C3NP94</accession>
<evidence type="ECO:0000256" key="1">
    <source>
        <dbReference type="SAM" id="MobiDB-lite"/>
    </source>
</evidence>
<feature type="compositionally biased region" description="Low complexity" evidence="1">
    <location>
        <begin position="97"/>
        <end position="106"/>
    </location>
</feature>
<dbReference type="HOGENOM" id="CLU_1816588_0_0_1"/>
<feature type="region of interest" description="Disordered" evidence="1">
    <location>
        <begin position="1"/>
        <end position="26"/>
    </location>
</feature>
<dbReference type="EMBL" id="KN832030">
    <property type="protein sequence ID" value="KIN97390.1"/>
    <property type="molecule type" value="Genomic_DNA"/>
</dbReference>